<keyword evidence="3" id="KW-0812">Transmembrane</keyword>
<dbReference type="InterPro" id="IPR013783">
    <property type="entry name" value="Ig-like_fold"/>
</dbReference>
<keyword evidence="8" id="KW-0325">Glycoprotein</keyword>
<dbReference type="RefSeq" id="XP_030635135.1">
    <property type="nucleotide sequence ID" value="XM_030779275.1"/>
</dbReference>
<dbReference type="SUPFAM" id="SSF48726">
    <property type="entry name" value="Immunoglobulin"/>
    <property type="match status" value="2"/>
</dbReference>
<comment type="similarity">
    <text evidence="2">Belongs to the immunoglobulin superfamily. BTN/MOG family.</text>
</comment>
<dbReference type="AlphaFoldDB" id="A0A6J2VQ99"/>
<dbReference type="SMART" id="SM00449">
    <property type="entry name" value="SPRY"/>
    <property type="match status" value="1"/>
</dbReference>
<evidence type="ECO:0000256" key="7">
    <source>
        <dbReference type="ARBA" id="ARBA00023157"/>
    </source>
</evidence>
<dbReference type="Gene3D" id="2.60.40.10">
    <property type="entry name" value="Immunoglobulins"/>
    <property type="match status" value="2"/>
</dbReference>
<reference evidence="14" key="1">
    <citation type="submission" date="2025-08" db="UniProtKB">
        <authorList>
            <consortium name="RefSeq"/>
        </authorList>
    </citation>
    <scope>IDENTIFICATION</scope>
</reference>
<dbReference type="CDD" id="cd13733">
    <property type="entry name" value="SPRY_PRY_C-I_1"/>
    <property type="match status" value="1"/>
</dbReference>
<dbReference type="InterPro" id="IPR013320">
    <property type="entry name" value="ConA-like_dom_sf"/>
</dbReference>
<evidence type="ECO:0000313" key="14">
    <source>
        <dbReference type="RefSeq" id="XP_030635135.1"/>
    </source>
</evidence>
<dbReference type="FunFam" id="2.60.120.920:FF:000004">
    <property type="entry name" value="Butyrophilin subfamily 1 member A1"/>
    <property type="match status" value="1"/>
</dbReference>
<evidence type="ECO:0000313" key="13">
    <source>
        <dbReference type="Proteomes" id="UP000504632"/>
    </source>
</evidence>
<dbReference type="SMART" id="SM00589">
    <property type="entry name" value="PRY"/>
    <property type="match status" value="1"/>
</dbReference>
<sequence>MCETPEAENLEETNDVNQDQFQVVGPDGPLVIEAGEDLILPCSLKPNISAVDMTVEWFRLHASDSRVHLYEDGVDKNNKQVVSYRGRTSLFKEELQKGNTSLKLSRVKVSDEGEYKCYVLSKDWSDDVTVQVKVEAIGTYPVISVEGYSNDGGFSLLCEIKGWKPEPEVVWLDNDGNPLPAEDTETLRDTERFHVKKRVTVQDSNTNRFYCRAILTDHMRETEIVISMSTTHEVDVTLDPDTAHPELILSDDGKQVTHGDTRQDLPDNPERFDHWFSVLGKEGFSSGRSYYEVQVSGKTDWTVGVAKESVKRKGDGPLNSETGIWSVSLWNGNEYKARTDPPVPLSLRQKPQKVGVFVDYEKGLVSFYNVEAGSHIYSFTGLSFTEKIYPYFNPYFHNKNINSAPLIITSVRGFTPIQAGGASMGTYPVISMEGYSIGKGTVSFSNPSAMGCPLPPRPFFKLKIGLHETKVGVYVDYEEGVVSFYNVEAKSHIYSFTDQSFSTQKLYPYFNPYFFHVGGENREPLIITPVSVDD</sequence>
<dbReference type="InterPro" id="IPR043136">
    <property type="entry name" value="B30.2/SPRY_sf"/>
</dbReference>
<dbReference type="FunFam" id="2.60.40.10:FF:000142">
    <property type="entry name" value="V-set domain-containing T-cell activation inhibitor 1"/>
    <property type="match status" value="1"/>
</dbReference>
<keyword evidence="13" id="KW-1185">Reference proteome</keyword>
<accession>A0A6J2VQ99</accession>
<dbReference type="InterPro" id="IPR036179">
    <property type="entry name" value="Ig-like_dom_sf"/>
</dbReference>
<dbReference type="GO" id="GO:1903037">
    <property type="term" value="P:regulation of leukocyte cell-cell adhesion"/>
    <property type="evidence" value="ECO:0007669"/>
    <property type="project" value="UniProtKB-ARBA"/>
</dbReference>
<dbReference type="InterPro" id="IPR006574">
    <property type="entry name" value="PRY"/>
</dbReference>
<evidence type="ECO:0000256" key="6">
    <source>
        <dbReference type="ARBA" id="ARBA00023136"/>
    </source>
</evidence>
<organism evidence="13 14">
    <name type="scientific">Chanos chanos</name>
    <name type="common">Milkfish</name>
    <name type="synonym">Mugil chanos</name>
    <dbReference type="NCBI Taxonomy" id="29144"/>
    <lineage>
        <taxon>Eukaryota</taxon>
        <taxon>Metazoa</taxon>
        <taxon>Chordata</taxon>
        <taxon>Craniata</taxon>
        <taxon>Vertebrata</taxon>
        <taxon>Euteleostomi</taxon>
        <taxon>Actinopterygii</taxon>
        <taxon>Neopterygii</taxon>
        <taxon>Teleostei</taxon>
        <taxon>Ostariophysi</taxon>
        <taxon>Gonorynchiformes</taxon>
        <taxon>Chanidae</taxon>
        <taxon>Chanos</taxon>
    </lineage>
</organism>
<protein>
    <submittedName>
        <fullName evidence="14">Butyrophilin subfamily 3 member A1-like</fullName>
    </submittedName>
</protein>
<dbReference type="SMART" id="SM00409">
    <property type="entry name" value="IG"/>
    <property type="match status" value="1"/>
</dbReference>
<dbReference type="InterPro" id="IPR001870">
    <property type="entry name" value="B30.2/SPRY"/>
</dbReference>
<evidence type="ECO:0000256" key="9">
    <source>
        <dbReference type="ARBA" id="ARBA00023319"/>
    </source>
</evidence>
<keyword evidence="5" id="KW-1133">Transmembrane helix</keyword>
<evidence type="ECO:0000259" key="11">
    <source>
        <dbReference type="PROSITE" id="PS50188"/>
    </source>
</evidence>
<evidence type="ECO:0000256" key="10">
    <source>
        <dbReference type="SAM" id="MobiDB-lite"/>
    </source>
</evidence>
<dbReference type="GO" id="GO:0050863">
    <property type="term" value="P:regulation of T cell activation"/>
    <property type="evidence" value="ECO:0007669"/>
    <property type="project" value="UniProtKB-ARBA"/>
</dbReference>
<dbReference type="InterPro" id="IPR050143">
    <property type="entry name" value="TRIM/RBCC"/>
</dbReference>
<dbReference type="Pfam" id="PF07686">
    <property type="entry name" value="V-set"/>
    <property type="match status" value="1"/>
</dbReference>
<evidence type="ECO:0000256" key="1">
    <source>
        <dbReference type="ARBA" id="ARBA00004479"/>
    </source>
</evidence>
<dbReference type="InterPro" id="IPR013106">
    <property type="entry name" value="Ig_V-set"/>
</dbReference>
<dbReference type="Pfam" id="PF13765">
    <property type="entry name" value="PRY"/>
    <property type="match status" value="1"/>
</dbReference>
<dbReference type="Proteomes" id="UP000504632">
    <property type="component" value="Chromosome 7"/>
</dbReference>
<feature type="compositionally biased region" description="Acidic residues" evidence="10">
    <location>
        <begin position="1"/>
        <end position="14"/>
    </location>
</feature>
<gene>
    <name evidence="14" type="primary">LOC115816318</name>
</gene>
<feature type="domain" description="B30.2/SPRY" evidence="11">
    <location>
        <begin position="216"/>
        <end position="410"/>
    </location>
</feature>
<evidence type="ECO:0000256" key="4">
    <source>
        <dbReference type="ARBA" id="ARBA00022729"/>
    </source>
</evidence>
<evidence type="ECO:0000256" key="5">
    <source>
        <dbReference type="ARBA" id="ARBA00022989"/>
    </source>
</evidence>
<evidence type="ECO:0000256" key="2">
    <source>
        <dbReference type="ARBA" id="ARBA00007591"/>
    </source>
</evidence>
<dbReference type="InterPro" id="IPR007110">
    <property type="entry name" value="Ig-like_dom"/>
</dbReference>
<dbReference type="Pfam" id="PF22705">
    <property type="entry name" value="C2-set_3"/>
    <property type="match status" value="1"/>
</dbReference>
<comment type="subcellular location">
    <subcellularLocation>
        <location evidence="1">Membrane</location>
        <topology evidence="1">Single-pass type I membrane protein</topology>
    </subcellularLocation>
</comment>
<keyword evidence="7" id="KW-1015">Disulfide bond</keyword>
<dbReference type="GO" id="GO:0016020">
    <property type="term" value="C:membrane"/>
    <property type="evidence" value="ECO:0007669"/>
    <property type="project" value="UniProtKB-SubCell"/>
</dbReference>
<dbReference type="PRINTS" id="PR01407">
    <property type="entry name" value="BUTYPHLNCDUF"/>
</dbReference>
<dbReference type="InterPro" id="IPR003599">
    <property type="entry name" value="Ig_sub"/>
</dbReference>
<evidence type="ECO:0000256" key="3">
    <source>
        <dbReference type="ARBA" id="ARBA00022692"/>
    </source>
</evidence>
<keyword evidence="4" id="KW-0732">Signal</keyword>
<name>A0A6J2VQ99_CHACN</name>
<feature type="domain" description="Ig-like" evidence="12">
    <location>
        <begin position="141"/>
        <end position="227"/>
    </location>
</feature>
<dbReference type="GeneID" id="115816318"/>
<evidence type="ECO:0000256" key="8">
    <source>
        <dbReference type="ARBA" id="ARBA00023180"/>
    </source>
</evidence>
<evidence type="ECO:0000259" key="12">
    <source>
        <dbReference type="PROSITE" id="PS50835"/>
    </source>
</evidence>
<dbReference type="Pfam" id="PF00622">
    <property type="entry name" value="SPRY"/>
    <property type="match status" value="2"/>
</dbReference>
<keyword evidence="6" id="KW-0472">Membrane</keyword>
<proteinExistence type="inferred from homology"/>
<dbReference type="InterPro" id="IPR003879">
    <property type="entry name" value="Butyrophylin_SPRY"/>
</dbReference>
<dbReference type="PANTHER" id="PTHR24103">
    <property type="entry name" value="E3 UBIQUITIN-PROTEIN LIGASE TRIM"/>
    <property type="match status" value="1"/>
</dbReference>
<feature type="domain" description="Ig-like" evidence="12">
    <location>
        <begin position="5"/>
        <end position="135"/>
    </location>
</feature>
<dbReference type="PROSITE" id="PS50188">
    <property type="entry name" value="B302_SPRY"/>
    <property type="match status" value="1"/>
</dbReference>
<dbReference type="InterPro" id="IPR053896">
    <property type="entry name" value="BTN3A2-like_Ig-C"/>
</dbReference>
<dbReference type="InterPro" id="IPR003877">
    <property type="entry name" value="SPRY_dom"/>
</dbReference>
<keyword evidence="9" id="KW-0393">Immunoglobulin domain</keyword>
<feature type="region of interest" description="Disordered" evidence="10">
    <location>
        <begin position="1"/>
        <end position="20"/>
    </location>
</feature>
<dbReference type="InParanoid" id="A0A6J2VQ99"/>
<dbReference type="PROSITE" id="PS50835">
    <property type="entry name" value="IG_LIKE"/>
    <property type="match status" value="2"/>
</dbReference>
<dbReference type="OrthoDB" id="10055806at2759"/>
<dbReference type="SMART" id="SM00406">
    <property type="entry name" value="IGv"/>
    <property type="match status" value="1"/>
</dbReference>
<dbReference type="Gene3D" id="2.60.120.920">
    <property type="match status" value="2"/>
</dbReference>
<dbReference type="SUPFAM" id="SSF49899">
    <property type="entry name" value="Concanavalin A-like lectins/glucanases"/>
    <property type="match status" value="2"/>
</dbReference>